<keyword evidence="3" id="KW-0963">Cytoplasm</keyword>
<evidence type="ECO:0000256" key="2">
    <source>
        <dbReference type="ARBA" id="ARBA00004496"/>
    </source>
</evidence>
<dbReference type="STRING" id="6573.A0A210QUE7"/>
<comment type="caution">
    <text evidence="9">The sequence shown here is derived from an EMBL/GenBank/DDBJ whole genome shotgun (WGS) entry which is preliminary data.</text>
</comment>
<dbReference type="EMBL" id="NEDP02001832">
    <property type="protein sequence ID" value="OWF52312.1"/>
    <property type="molecule type" value="Genomic_DNA"/>
</dbReference>
<dbReference type="PANTHER" id="PTHR23157:SF25">
    <property type="entry name" value="GRIP AND COILED-COIL DOMAIN-CONTAINING PROTEIN 1"/>
    <property type="match status" value="1"/>
</dbReference>
<keyword evidence="10" id="KW-1185">Reference proteome</keyword>
<evidence type="ECO:0000259" key="8">
    <source>
        <dbReference type="PROSITE" id="PS50913"/>
    </source>
</evidence>
<evidence type="ECO:0000256" key="4">
    <source>
        <dbReference type="ARBA" id="ARBA00023054"/>
    </source>
</evidence>
<dbReference type="InterPro" id="IPR000237">
    <property type="entry name" value="GRIP_dom"/>
</dbReference>
<proteinExistence type="predicted"/>
<dbReference type="OrthoDB" id="9898580at2759"/>
<dbReference type="Gene3D" id="1.10.220.60">
    <property type="entry name" value="GRIP domain"/>
    <property type="match status" value="1"/>
</dbReference>
<organism evidence="9 10">
    <name type="scientific">Mizuhopecten yessoensis</name>
    <name type="common">Japanese scallop</name>
    <name type="synonym">Patinopecten yessoensis</name>
    <dbReference type="NCBI Taxonomy" id="6573"/>
    <lineage>
        <taxon>Eukaryota</taxon>
        <taxon>Metazoa</taxon>
        <taxon>Spiralia</taxon>
        <taxon>Lophotrochozoa</taxon>
        <taxon>Mollusca</taxon>
        <taxon>Bivalvia</taxon>
        <taxon>Autobranchia</taxon>
        <taxon>Pteriomorphia</taxon>
        <taxon>Pectinida</taxon>
        <taxon>Pectinoidea</taxon>
        <taxon>Pectinidae</taxon>
        <taxon>Mizuhopecten</taxon>
    </lineage>
</organism>
<gene>
    <name evidence="9" type="ORF">KP79_PYT09363</name>
</gene>
<dbReference type="PANTHER" id="PTHR23157">
    <property type="entry name" value="GRIP AND COILED-COIL DOMAIN-CONTAINING PROTEIN 1"/>
    <property type="match status" value="1"/>
</dbReference>
<dbReference type="InterPro" id="IPR051952">
    <property type="entry name" value="Golgi-autophagy_related"/>
</dbReference>
<feature type="region of interest" description="Disordered" evidence="7">
    <location>
        <begin position="148"/>
        <end position="168"/>
    </location>
</feature>
<evidence type="ECO:0000313" key="9">
    <source>
        <dbReference type="EMBL" id="OWF52312.1"/>
    </source>
</evidence>
<evidence type="ECO:0000256" key="5">
    <source>
        <dbReference type="ARBA" id="ARBA00023136"/>
    </source>
</evidence>
<feature type="coiled-coil region" evidence="6">
    <location>
        <begin position="616"/>
        <end position="661"/>
    </location>
</feature>
<evidence type="ECO:0000256" key="6">
    <source>
        <dbReference type="SAM" id="Coils"/>
    </source>
</evidence>
<feature type="domain" description="GRIP" evidence="8">
    <location>
        <begin position="662"/>
        <end position="712"/>
    </location>
</feature>
<evidence type="ECO:0000256" key="7">
    <source>
        <dbReference type="SAM" id="MobiDB-lite"/>
    </source>
</evidence>
<feature type="region of interest" description="Disordered" evidence="7">
    <location>
        <begin position="51"/>
        <end position="112"/>
    </location>
</feature>
<protein>
    <submittedName>
        <fullName evidence="9">GRIP and coiled-coil domain-containing protein 1</fullName>
    </submittedName>
</protein>
<reference evidence="9 10" key="1">
    <citation type="journal article" date="2017" name="Nat. Ecol. Evol.">
        <title>Scallop genome provides insights into evolution of bilaterian karyotype and development.</title>
        <authorList>
            <person name="Wang S."/>
            <person name="Zhang J."/>
            <person name="Jiao W."/>
            <person name="Li J."/>
            <person name="Xun X."/>
            <person name="Sun Y."/>
            <person name="Guo X."/>
            <person name="Huan P."/>
            <person name="Dong B."/>
            <person name="Zhang L."/>
            <person name="Hu X."/>
            <person name="Sun X."/>
            <person name="Wang J."/>
            <person name="Zhao C."/>
            <person name="Wang Y."/>
            <person name="Wang D."/>
            <person name="Huang X."/>
            <person name="Wang R."/>
            <person name="Lv J."/>
            <person name="Li Y."/>
            <person name="Zhang Z."/>
            <person name="Liu B."/>
            <person name="Lu W."/>
            <person name="Hui Y."/>
            <person name="Liang J."/>
            <person name="Zhou Z."/>
            <person name="Hou R."/>
            <person name="Li X."/>
            <person name="Liu Y."/>
            <person name="Li H."/>
            <person name="Ning X."/>
            <person name="Lin Y."/>
            <person name="Zhao L."/>
            <person name="Xing Q."/>
            <person name="Dou J."/>
            <person name="Li Y."/>
            <person name="Mao J."/>
            <person name="Guo H."/>
            <person name="Dou H."/>
            <person name="Li T."/>
            <person name="Mu C."/>
            <person name="Jiang W."/>
            <person name="Fu Q."/>
            <person name="Fu X."/>
            <person name="Miao Y."/>
            <person name="Liu J."/>
            <person name="Yu Q."/>
            <person name="Li R."/>
            <person name="Liao H."/>
            <person name="Li X."/>
            <person name="Kong Y."/>
            <person name="Jiang Z."/>
            <person name="Chourrout D."/>
            <person name="Li R."/>
            <person name="Bao Z."/>
        </authorList>
    </citation>
    <scope>NUCLEOTIDE SEQUENCE [LARGE SCALE GENOMIC DNA]</scope>
    <source>
        <strain evidence="9 10">PY_sf001</strain>
    </source>
</reference>
<evidence type="ECO:0000256" key="1">
    <source>
        <dbReference type="ARBA" id="ARBA00004184"/>
    </source>
</evidence>
<sequence length="719" mass="82683">MAMERATRVDLTKTIESQKEQLQRYEKRLRDMVQAYKGLLKEKEALDASVKVLSKSSKEERSPRQPSRTPTTDDGGDSSAAESDTEGRQFDDPLQTNSADAEDTEERDDQLQTLTASLLTLTQEKSKLEASYVSDKKRLIQENEELSKKLEEQQNKHEAELKTLEQTSNELKNRIRSQQAEREKEQNAHASMLRELQRLLAEERNSKEQLENQLEDTTAALREKEKLLPNMSEHFETRTQEMTREIKSLRSKLQAMEDKAKEPSPLVLNLQTEVAELKAQYRVQVQQEQHRVLEAENKLKQLSEQSEKRVSTLEAKISELSEVVGDYERLRFQDQQTTQKLKDRLIQLDMENTVLARAAHSPGKAELGDEDQDPANQDPHVLADKLVTLKGLLKLANQKAANPVDIDDLLQDDTSLESNKYKEELEKVKEEFERYKLRAQSVLKNKSTKDVGNTKEVDLLKSQIKDLKDKLKTLHLQMDEDMEMSKHRTGSMQKTVVSLQEKHKQDAATLAAEYKQRIGEMDIELRKQRERTVSLLAEKDREIGQLKAGNVHRIEGTYYSQLRNPPDSGASAELPMDVLQSKSEEERAVSRLLNLGHGDANLIYFSQEQARKDVEINSLRKQKHEIELALRDLQISASTQAESLSDTIDNMKESVRKSERDKIREGANLEYLKNVTYKFLISVDPQAKQQMMNAITTILQFSPQEKAVVHTQFKGWWKH</sequence>
<dbReference type="AlphaFoldDB" id="A0A210QUE7"/>
<feature type="coiled-coil region" evidence="6">
    <location>
        <begin position="411"/>
        <end position="484"/>
    </location>
</feature>
<feature type="region of interest" description="Disordered" evidence="7">
    <location>
        <begin position="1"/>
        <end position="20"/>
    </location>
</feature>
<dbReference type="SMART" id="SM00755">
    <property type="entry name" value="Grip"/>
    <property type="match status" value="1"/>
</dbReference>
<accession>A0A210QUE7</accession>
<feature type="compositionally biased region" description="Basic and acidic residues" evidence="7">
    <location>
        <begin position="148"/>
        <end position="163"/>
    </location>
</feature>
<dbReference type="PROSITE" id="PS50913">
    <property type="entry name" value="GRIP"/>
    <property type="match status" value="1"/>
</dbReference>
<evidence type="ECO:0000256" key="3">
    <source>
        <dbReference type="ARBA" id="ARBA00022490"/>
    </source>
</evidence>
<evidence type="ECO:0000313" key="10">
    <source>
        <dbReference type="Proteomes" id="UP000242188"/>
    </source>
</evidence>
<keyword evidence="5" id="KW-0472">Membrane</keyword>
<comment type="subcellular location">
    <subcellularLocation>
        <location evidence="2">Cytoplasm</location>
    </subcellularLocation>
    <subcellularLocation>
        <location evidence="1">Endomembrane system</location>
        <topology evidence="1">Peripheral membrane protein</topology>
    </subcellularLocation>
</comment>
<name>A0A210QUE7_MIZYE</name>
<dbReference type="Proteomes" id="UP000242188">
    <property type="component" value="Unassembled WGS sequence"/>
</dbReference>
<dbReference type="GO" id="GO:0005794">
    <property type="term" value="C:Golgi apparatus"/>
    <property type="evidence" value="ECO:0007669"/>
    <property type="project" value="TreeGrafter"/>
</dbReference>
<keyword evidence="4 6" id="KW-0175">Coiled coil</keyword>
<dbReference type="Pfam" id="PF01465">
    <property type="entry name" value="GRIP"/>
    <property type="match status" value="1"/>
</dbReference>